<dbReference type="InterPro" id="IPR023157">
    <property type="entry name" value="AGR-C-984p-like_sf"/>
</dbReference>
<sequence length="268" mass="29937">MSFQPIIPMSGLGGWAFLNATRENQTATFEQSPTIRRDTDYFEAKISEIDSAEALVSDRRLLRVALGAFGLQEDLDNRFLIRRVLEGGVQAEDSLANKLADDRYKMMAATFGFGDGGPPSTQREGFGAEITAKFREISFEVAVGDQDESLRLAMNAERELSEMAQERPESDDALWFRIMGTPPLRKVFEVALGLPESFAQLDLDRQLEVFKDRSDSQLGIARLSDLADSDVLDGLVERYLLRDQVAQMQAQSPQAIALTLLQQLPQRI</sequence>
<dbReference type="Pfam" id="PF06748">
    <property type="entry name" value="DUF1217"/>
    <property type="match status" value="1"/>
</dbReference>
<dbReference type="Gene3D" id="1.10.3700.10">
    <property type="entry name" value="AGR C 984p-like"/>
    <property type="match status" value="1"/>
</dbReference>
<dbReference type="AlphaFoldDB" id="A0A844CL21"/>
<dbReference type="RefSeq" id="WP_154150747.1">
    <property type="nucleotide sequence ID" value="NZ_SZWE01000001.1"/>
</dbReference>
<evidence type="ECO:0000313" key="2">
    <source>
        <dbReference type="Proteomes" id="UP000564704"/>
    </source>
</evidence>
<dbReference type="SUPFAM" id="SSF158837">
    <property type="entry name" value="AGR C 984p-like"/>
    <property type="match status" value="1"/>
</dbReference>
<keyword evidence="2" id="KW-1185">Reference proteome</keyword>
<accession>A0A844CL21</accession>
<comment type="caution">
    <text evidence="1">The sequence shown here is derived from an EMBL/GenBank/DDBJ whole genome shotgun (WGS) entry which is preliminary data.</text>
</comment>
<dbReference type="Proteomes" id="UP000564704">
    <property type="component" value="Unassembled WGS sequence"/>
</dbReference>
<dbReference type="EMBL" id="SZWE01000001">
    <property type="protein sequence ID" value="MRU15447.1"/>
    <property type="molecule type" value="Genomic_DNA"/>
</dbReference>
<protein>
    <submittedName>
        <fullName evidence="1">DUF1217 domain-containing protein</fullName>
    </submittedName>
</protein>
<dbReference type="OrthoDB" id="7824597at2"/>
<evidence type="ECO:0000313" key="1">
    <source>
        <dbReference type="EMBL" id="MRU15447.1"/>
    </source>
</evidence>
<gene>
    <name evidence="1" type="ORF">FDP25_08400</name>
</gene>
<proteinExistence type="predicted"/>
<reference evidence="1 2" key="1">
    <citation type="submission" date="2019-05" db="EMBL/GenBank/DDBJ databases">
        <title>Roseovarius bejariae sp. nov., a moderately halophylic bacterium isolated from a saline soil in Rambla Salada (Murcia).</title>
        <authorList>
            <person name="Castro D.J."/>
            <person name="Gomez-Altuve A."/>
            <person name="Reina J.C."/>
            <person name="Rodriguez M."/>
            <person name="Sampedro I."/>
            <person name="Llamas I."/>
            <person name="Martinez-Checa F."/>
        </authorList>
    </citation>
    <scope>NUCLEOTIDE SEQUENCE [LARGE SCALE GENOMIC DNA]</scope>
    <source>
        <strain evidence="1 2">A21</strain>
    </source>
</reference>
<name>A0A844CL21_9RHOB</name>
<dbReference type="InterPro" id="IPR010626">
    <property type="entry name" value="DUF1217"/>
</dbReference>
<organism evidence="1 2">
    <name type="scientific">Roseovarius bejariae</name>
    <dbReference type="NCBI Taxonomy" id="2576383"/>
    <lineage>
        <taxon>Bacteria</taxon>
        <taxon>Pseudomonadati</taxon>
        <taxon>Pseudomonadota</taxon>
        <taxon>Alphaproteobacteria</taxon>
        <taxon>Rhodobacterales</taxon>
        <taxon>Roseobacteraceae</taxon>
        <taxon>Roseovarius</taxon>
    </lineage>
</organism>